<gene>
    <name evidence="5" type="ORF">Scani_79380</name>
</gene>
<dbReference type="Gene3D" id="1.10.10.10">
    <property type="entry name" value="Winged helix-like DNA-binding domain superfamily/Winged helix DNA-binding domain"/>
    <property type="match status" value="2"/>
</dbReference>
<dbReference type="InterPro" id="IPR036390">
    <property type="entry name" value="WH_DNA-bd_sf"/>
</dbReference>
<dbReference type="Proteomes" id="UP000435837">
    <property type="component" value="Unassembled WGS sequence"/>
</dbReference>
<evidence type="ECO:0000256" key="2">
    <source>
        <dbReference type="ARBA" id="ARBA00023125"/>
    </source>
</evidence>
<dbReference type="GO" id="GO:0003700">
    <property type="term" value="F:DNA-binding transcription factor activity"/>
    <property type="evidence" value="ECO:0007669"/>
    <property type="project" value="InterPro"/>
</dbReference>
<dbReference type="Pfam" id="PF00392">
    <property type="entry name" value="GntR"/>
    <property type="match status" value="1"/>
</dbReference>
<name>A0A640SL00_9ACTN</name>
<dbReference type="InterPro" id="IPR000524">
    <property type="entry name" value="Tscrpt_reg_HTH_GntR"/>
</dbReference>
<evidence type="ECO:0000313" key="6">
    <source>
        <dbReference type="Proteomes" id="UP000435837"/>
    </source>
</evidence>
<sequence>MTTATTDDAAARTLDPRQLRDDLLVLHRVSGNRMQAAPASVARNLDMVRRIARHWAPFGHTRRAAANGSAAEERRWDILLARADPERSVKQCYADVVVYAYAVREFVQALHDTIRPGTTVPEVARSITAAISKGGFPVGFELRVKQVAADLRAPAETVRAAVSSLVDSNVLERRSRRIFPAGSLEMHDALATHIADRLRAQIAVGVYARGSRLPSAKFLATTVCSDSAPVGRALRILAAEGTVHIGPRGSEVAQSARFLAHPARTAPHHDEKNPRFSRDTIVATCRAAHEQWRRRGPAPAEVLHGRWRDLCSMASQLLATVPNPAPDATQERAALARAAELTSAPLPDTPWLQQWHTACLAKSISDILPLAPKEPR</sequence>
<dbReference type="PROSITE" id="PS50949">
    <property type="entry name" value="HTH_GNTR"/>
    <property type="match status" value="1"/>
</dbReference>
<dbReference type="AlphaFoldDB" id="A0A640SL00"/>
<evidence type="ECO:0000313" key="5">
    <source>
        <dbReference type="EMBL" id="GFE11670.1"/>
    </source>
</evidence>
<dbReference type="SUPFAM" id="SSF46785">
    <property type="entry name" value="Winged helix' DNA-binding domain"/>
    <property type="match status" value="1"/>
</dbReference>
<reference evidence="5 6" key="1">
    <citation type="submission" date="2019-12" db="EMBL/GenBank/DDBJ databases">
        <title>Whole genome shotgun sequence of Streptomyces caniferus NBRC 15389.</title>
        <authorList>
            <person name="Ichikawa N."/>
            <person name="Kimura A."/>
            <person name="Kitahashi Y."/>
            <person name="Komaki H."/>
            <person name="Tamura T."/>
        </authorList>
    </citation>
    <scope>NUCLEOTIDE SEQUENCE [LARGE SCALE GENOMIC DNA]</scope>
    <source>
        <strain evidence="5 6">NBRC 15389</strain>
    </source>
</reference>
<dbReference type="RefSeq" id="WP_159482683.1">
    <property type="nucleotide sequence ID" value="NZ_BAAATH010000008.1"/>
</dbReference>
<keyword evidence="2" id="KW-0238">DNA-binding</keyword>
<protein>
    <recommendedName>
        <fullName evidence="4">HTH gntR-type domain-containing protein</fullName>
    </recommendedName>
</protein>
<dbReference type="OrthoDB" id="7363114at2"/>
<evidence type="ECO:0000256" key="3">
    <source>
        <dbReference type="ARBA" id="ARBA00023163"/>
    </source>
</evidence>
<feature type="domain" description="HTH gntR-type" evidence="4">
    <location>
        <begin position="188"/>
        <end position="255"/>
    </location>
</feature>
<organism evidence="5 6">
    <name type="scientific">Streptomyces caniferus</name>
    <dbReference type="NCBI Taxonomy" id="285557"/>
    <lineage>
        <taxon>Bacteria</taxon>
        <taxon>Bacillati</taxon>
        <taxon>Actinomycetota</taxon>
        <taxon>Actinomycetes</taxon>
        <taxon>Kitasatosporales</taxon>
        <taxon>Streptomycetaceae</taxon>
        <taxon>Streptomyces</taxon>
    </lineage>
</organism>
<dbReference type="EMBL" id="BLIN01000007">
    <property type="protein sequence ID" value="GFE11670.1"/>
    <property type="molecule type" value="Genomic_DNA"/>
</dbReference>
<evidence type="ECO:0000259" key="4">
    <source>
        <dbReference type="PROSITE" id="PS50949"/>
    </source>
</evidence>
<proteinExistence type="predicted"/>
<evidence type="ECO:0000256" key="1">
    <source>
        <dbReference type="ARBA" id="ARBA00023015"/>
    </source>
</evidence>
<keyword evidence="3" id="KW-0804">Transcription</keyword>
<accession>A0A640SL00</accession>
<dbReference type="GO" id="GO:0003677">
    <property type="term" value="F:DNA binding"/>
    <property type="evidence" value="ECO:0007669"/>
    <property type="project" value="UniProtKB-KW"/>
</dbReference>
<comment type="caution">
    <text evidence="5">The sequence shown here is derived from an EMBL/GenBank/DDBJ whole genome shotgun (WGS) entry which is preliminary data.</text>
</comment>
<keyword evidence="1" id="KW-0805">Transcription regulation</keyword>
<dbReference type="InterPro" id="IPR036388">
    <property type="entry name" value="WH-like_DNA-bd_sf"/>
</dbReference>